<dbReference type="EMBL" id="CP042912">
    <property type="protein sequence ID" value="QEG21090.1"/>
    <property type="molecule type" value="Genomic_DNA"/>
</dbReference>
<keyword evidence="4" id="KW-1185">Reference proteome</keyword>
<dbReference type="STRING" id="980251.GCA_001642875_01998"/>
<accession>A0A5B9P895</accession>
<sequence length="167" mass="18429">MTRLVPWAMLASALVGTALLAFFYWDQLPARVASHFGPGGQANGWMSKPGFVAVMLATQVGVAAMMLGVGYLIRVLPTSMINIPNREYWLAESRRDRTLRETASMMAWIAAGTAVFLMVVYWLTLDANVDEKGLNSTATWISTIVFIAGLIGFCVVRLSKYYRVPTE</sequence>
<keyword evidence="1" id="KW-0812">Transmembrane</keyword>
<reference evidence="3 4" key="1">
    <citation type="submission" date="2019-08" db="EMBL/GenBank/DDBJ databases">
        <title>Deep-cultivation of Planctomycetes and their phenomic and genomic characterization uncovers novel biology.</title>
        <authorList>
            <person name="Wiegand S."/>
            <person name="Jogler M."/>
            <person name="Boedeker C."/>
            <person name="Pinto D."/>
            <person name="Vollmers J."/>
            <person name="Rivas-Marin E."/>
            <person name="Kohn T."/>
            <person name="Peeters S.H."/>
            <person name="Heuer A."/>
            <person name="Rast P."/>
            <person name="Oberbeckmann S."/>
            <person name="Bunk B."/>
            <person name="Jeske O."/>
            <person name="Meyerdierks A."/>
            <person name="Storesund J.E."/>
            <person name="Kallscheuer N."/>
            <person name="Luecker S."/>
            <person name="Lage O.M."/>
            <person name="Pohl T."/>
            <person name="Merkel B.J."/>
            <person name="Hornburger P."/>
            <person name="Mueller R.-W."/>
            <person name="Bruemmer F."/>
            <person name="Labrenz M."/>
            <person name="Spormann A.M."/>
            <person name="Op den Camp H."/>
            <person name="Overmann J."/>
            <person name="Amann R."/>
            <person name="Jetten M.S.M."/>
            <person name="Mascher T."/>
            <person name="Medema M.H."/>
            <person name="Devos D.P."/>
            <person name="Kaster A.-K."/>
            <person name="Ovreas L."/>
            <person name="Rohde M."/>
            <person name="Galperin M.Y."/>
            <person name="Jogler C."/>
        </authorList>
    </citation>
    <scope>NUCLEOTIDE SEQUENCE [LARGE SCALE GENOMIC DNA]</scope>
    <source>
        <strain evidence="3 4">FC18</strain>
    </source>
</reference>
<dbReference type="OrthoDB" id="197163at2"/>
<feature type="transmembrane region" description="Helical" evidence="1">
    <location>
        <begin position="51"/>
        <end position="73"/>
    </location>
</feature>
<name>A0A5B9P895_9BACT</name>
<dbReference type="RefSeq" id="WP_084416724.1">
    <property type="nucleotide sequence ID" value="NZ_CP042912.1"/>
</dbReference>
<dbReference type="InterPro" id="IPR012867">
    <property type="entry name" value="DUF1648"/>
</dbReference>
<evidence type="ECO:0000256" key="1">
    <source>
        <dbReference type="SAM" id="Phobius"/>
    </source>
</evidence>
<feature type="transmembrane region" description="Helical" evidence="1">
    <location>
        <begin position="7"/>
        <end position="25"/>
    </location>
</feature>
<keyword evidence="1" id="KW-1133">Transmembrane helix</keyword>
<protein>
    <recommendedName>
        <fullName evidence="2">DUF1648 domain-containing protein</fullName>
    </recommendedName>
</protein>
<dbReference type="AlphaFoldDB" id="A0A5B9P895"/>
<keyword evidence="1" id="KW-0472">Membrane</keyword>
<evidence type="ECO:0000313" key="3">
    <source>
        <dbReference type="EMBL" id="QEG21090.1"/>
    </source>
</evidence>
<proteinExistence type="predicted"/>
<feature type="transmembrane region" description="Helical" evidence="1">
    <location>
        <begin position="105"/>
        <end position="125"/>
    </location>
</feature>
<feature type="domain" description="DUF1648" evidence="2">
    <location>
        <begin position="14"/>
        <end position="55"/>
    </location>
</feature>
<organism evidence="3 4">
    <name type="scientific">Mariniblastus fucicola</name>
    <dbReference type="NCBI Taxonomy" id="980251"/>
    <lineage>
        <taxon>Bacteria</taxon>
        <taxon>Pseudomonadati</taxon>
        <taxon>Planctomycetota</taxon>
        <taxon>Planctomycetia</taxon>
        <taxon>Pirellulales</taxon>
        <taxon>Pirellulaceae</taxon>
        <taxon>Mariniblastus</taxon>
    </lineage>
</organism>
<dbReference type="KEGG" id="mff:MFFC18_09420"/>
<dbReference type="Proteomes" id="UP000322214">
    <property type="component" value="Chromosome"/>
</dbReference>
<feature type="transmembrane region" description="Helical" evidence="1">
    <location>
        <begin position="137"/>
        <end position="158"/>
    </location>
</feature>
<gene>
    <name evidence="3" type="ORF">MFFC18_09420</name>
</gene>
<dbReference type="Pfam" id="PF07853">
    <property type="entry name" value="DUF1648"/>
    <property type="match status" value="1"/>
</dbReference>
<evidence type="ECO:0000259" key="2">
    <source>
        <dbReference type="Pfam" id="PF07853"/>
    </source>
</evidence>
<evidence type="ECO:0000313" key="4">
    <source>
        <dbReference type="Proteomes" id="UP000322214"/>
    </source>
</evidence>